<sequence>MNVIERAKRAYAPTSSPVLTGRAAELQLFSQTTARLRNATKSPDNFPQLVAALHENRRVWAHMAGEVAEDGNSLPKELRARLFYLYEFVAHHTRKVLRGEADVGPLVEINTAIMRGLKGSGAV</sequence>
<reference evidence="1 2" key="1">
    <citation type="submission" date="2017-03" db="EMBL/GenBank/DDBJ databases">
        <authorList>
            <person name="Afonso C.L."/>
            <person name="Miller P.J."/>
            <person name="Scott M.A."/>
            <person name="Spackman E."/>
            <person name="Goraichik I."/>
            <person name="Dimitrov K.M."/>
            <person name="Suarez D.L."/>
            <person name="Swayne D.E."/>
        </authorList>
    </citation>
    <scope>NUCLEOTIDE SEQUENCE [LARGE SCALE GENOMIC DNA]</scope>
    <source>
        <strain evidence="1 2">CECT 7023</strain>
    </source>
</reference>
<evidence type="ECO:0000313" key="2">
    <source>
        <dbReference type="Proteomes" id="UP000193900"/>
    </source>
</evidence>
<gene>
    <name evidence="1" type="ORF">ROA7023_02960</name>
</gene>
<dbReference type="RefSeq" id="WP_085879767.1">
    <property type="nucleotide sequence ID" value="NZ_FWFZ01000016.1"/>
</dbReference>
<dbReference type="AlphaFoldDB" id="A0A1Y5TLR4"/>
<keyword evidence="1" id="KW-0966">Cell projection</keyword>
<dbReference type="InterPro" id="IPR010845">
    <property type="entry name" value="FlaF"/>
</dbReference>
<keyword evidence="1" id="KW-0969">Cilium</keyword>
<evidence type="ECO:0000313" key="1">
    <source>
        <dbReference type="EMBL" id="SLN63187.1"/>
    </source>
</evidence>
<protein>
    <submittedName>
        <fullName evidence="1">Flagellar biosynthesis regulatory protein FlaF</fullName>
    </submittedName>
</protein>
<dbReference type="Pfam" id="PF07309">
    <property type="entry name" value="FlaF"/>
    <property type="match status" value="1"/>
</dbReference>
<proteinExistence type="predicted"/>
<dbReference type="NCBIfam" id="NF009435">
    <property type="entry name" value="PRK12794.1"/>
    <property type="match status" value="1"/>
</dbReference>
<organism evidence="1 2">
    <name type="scientific">Roseisalinus antarcticus</name>
    <dbReference type="NCBI Taxonomy" id="254357"/>
    <lineage>
        <taxon>Bacteria</taxon>
        <taxon>Pseudomonadati</taxon>
        <taxon>Pseudomonadota</taxon>
        <taxon>Alphaproteobacteria</taxon>
        <taxon>Rhodobacterales</taxon>
        <taxon>Roseobacteraceae</taxon>
        <taxon>Roseisalinus</taxon>
    </lineage>
</organism>
<keyword evidence="2" id="KW-1185">Reference proteome</keyword>
<accession>A0A1Y5TLR4</accession>
<dbReference type="Proteomes" id="UP000193900">
    <property type="component" value="Unassembled WGS sequence"/>
</dbReference>
<dbReference type="OrthoDB" id="9808944at2"/>
<dbReference type="GO" id="GO:0044781">
    <property type="term" value="P:bacterial-type flagellum organization"/>
    <property type="evidence" value="ECO:0007669"/>
    <property type="project" value="InterPro"/>
</dbReference>
<keyword evidence="1" id="KW-0282">Flagellum</keyword>
<dbReference type="EMBL" id="FWFZ01000016">
    <property type="protein sequence ID" value="SLN63187.1"/>
    <property type="molecule type" value="Genomic_DNA"/>
</dbReference>
<name>A0A1Y5TLR4_9RHOB</name>